<dbReference type="OrthoDB" id="5326335at2"/>
<dbReference type="Gene3D" id="1.10.1200.10">
    <property type="entry name" value="ACP-like"/>
    <property type="match status" value="1"/>
</dbReference>
<proteinExistence type="predicted"/>
<gene>
    <name evidence="2" type="ORF">BCT49_18675</name>
</gene>
<comment type="caution">
    <text evidence="2">The sequence shown here is derived from an EMBL/GenBank/DDBJ whole genome shotgun (WGS) entry which is preliminary data.</text>
</comment>
<dbReference type="RefSeq" id="WP_021453150.1">
    <property type="nucleotide sequence ID" value="NZ_CAWNVI010000174.1"/>
</dbReference>
<accession>A0A2N7JUD9</accession>
<organism evidence="2 3">
    <name type="scientific">Vibrio lentus</name>
    <dbReference type="NCBI Taxonomy" id="136468"/>
    <lineage>
        <taxon>Bacteria</taxon>
        <taxon>Pseudomonadati</taxon>
        <taxon>Pseudomonadota</taxon>
        <taxon>Gammaproteobacteria</taxon>
        <taxon>Vibrionales</taxon>
        <taxon>Vibrionaceae</taxon>
        <taxon>Vibrio</taxon>
    </lineage>
</organism>
<evidence type="ECO:0000313" key="3">
    <source>
        <dbReference type="Proteomes" id="UP000235406"/>
    </source>
</evidence>
<evidence type="ECO:0000259" key="1">
    <source>
        <dbReference type="Pfam" id="PF00550"/>
    </source>
</evidence>
<dbReference type="SUPFAM" id="SSF47336">
    <property type="entry name" value="ACP-like"/>
    <property type="match status" value="1"/>
</dbReference>
<protein>
    <recommendedName>
        <fullName evidence="1">Carrier domain-containing protein</fullName>
    </recommendedName>
</protein>
<dbReference type="InterPro" id="IPR036736">
    <property type="entry name" value="ACP-like_sf"/>
</dbReference>
<feature type="domain" description="Carrier" evidence="1">
    <location>
        <begin position="5"/>
        <end position="69"/>
    </location>
</feature>
<dbReference type="Pfam" id="PF00550">
    <property type="entry name" value="PP-binding"/>
    <property type="match status" value="1"/>
</dbReference>
<reference evidence="3" key="1">
    <citation type="submission" date="2016-07" db="EMBL/GenBank/DDBJ databases">
        <title>Nontailed viruses are major unrecognized killers of bacteria in the ocean.</title>
        <authorList>
            <person name="Kauffman K."/>
            <person name="Hussain F."/>
            <person name="Yang J."/>
            <person name="Arevalo P."/>
            <person name="Brown J."/>
            <person name="Cutler M."/>
            <person name="Kelly L."/>
            <person name="Polz M.F."/>
        </authorList>
    </citation>
    <scope>NUCLEOTIDE SEQUENCE [LARGE SCALE GENOMIC DNA]</scope>
    <source>
        <strain evidence="3">10N.261.46.F8</strain>
    </source>
</reference>
<name>A0A2N7JUD9_9VIBR</name>
<sequence length="71" mass="8254">MTVFLEELAEILELEVEELTPDFEYQETEEWDSLAQLSLITLFADEYQVEIGHGDLIERKTVGQLLELLPQ</sequence>
<dbReference type="EMBL" id="MCZK01000174">
    <property type="protein sequence ID" value="PMM62544.1"/>
    <property type="molecule type" value="Genomic_DNA"/>
</dbReference>
<dbReference type="InterPro" id="IPR009081">
    <property type="entry name" value="PP-bd_ACP"/>
</dbReference>
<dbReference type="AlphaFoldDB" id="A0A2N7JUD9"/>
<dbReference type="Proteomes" id="UP000235406">
    <property type="component" value="Unassembled WGS sequence"/>
</dbReference>
<evidence type="ECO:0000313" key="2">
    <source>
        <dbReference type="EMBL" id="PMM62544.1"/>
    </source>
</evidence>